<keyword evidence="2" id="KW-0255">Endonuclease</keyword>
<dbReference type="CDD" id="cd00085">
    <property type="entry name" value="HNHc"/>
    <property type="match status" value="1"/>
</dbReference>
<dbReference type="PANTHER" id="PTHR33877">
    <property type="entry name" value="SLL1193 PROTEIN"/>
    <property type="match status" value="1"/>
</dbReference>
<sequence>MIDQAIAFVLTQVHDPALSHPLLEKSIKNSIQRSKTIVKRMKKTGDLYLYLKRFNKEPDTSNREVYEEMKKLGLRTYEDLLSDFEDRFSNGFDEITILNDFIVGQKYTSWDIAIFSRTYDVQSGIYIIPGKPKNKAIFIKATLENGKYPNEWIMEDKELKYYLYSLKGKFDPGYKVNQAILNSNQSKVPIYVFIKNDTILTFSGIFEFININDEEDGSKWFRLRKKDFYIIDTPITDEEYNSTFEKKVEQSKEKSDAERKHRLESASKKPEVIQVITTNYKRNPDVVVEVLKRAEGICEDCGNPAPFLRASNGSPYLEVHHVLPLAKGGDDTVENAVALCPNCHRKAHFGI</sequence>
<dbReference type="RefSeq" id="WP_306074983.1">
    <property type="nucleotide sequence ID" value="NZ_JAROBZ020000001.1"/>
</dbReference>
<dbReference type="SMART" id="SM00507">
    <property type="entry name" value="HNHc"/>
    <property type="match status" value="1"/>
</dbReference>
<dbReference type="InterPro" id="IPR003615">
    <property type="entry name" value="HNH_nuc"/>
</dbReference>
<keyword evidence="3" id="KW-1185">Reference proteome</keyword>
<gene>
    <name evidence="2" type="ORF">P5G62_010055</name>
</gene>
<dbReference type="GO" id="GO:0004519">
    <property type="term" value="F:endonuclease activity"/>
    <property type="evidence" value="ECO:0007669"/>
    <property type="project" value="UniProtKB-KW"/>
</dbReference>
<evidence type="ECO:0000259" key="1">
    <source>
        <dbReference type="SMART" id="SM00507"/>
    </source>
</evidence>
<comment type="caution">
    <text evidence="2">The sequence shown here is derived from an EMBL/GenBank/DDBJ whole genome shotgun (WGS) entry which is preliminary data.</text>
</comment>
<protein>
    <submittedName>
        <fullName evidence="2">HNH endonuclease signature motif containing protein</fullName>
    </submittedName>
</protein>
<feature type="domain" description="HNH nuclease" evidence="1">
    <location>
        <begin position="285"/>
        <end position="345"/>
    </location>
</feature>
<accession>A0ABV4YRG8</accession>
<dbReference type="PANTHER" id="PTHR33877:SF1">
    <property type="entry name" value="TYPE IV METHYL-DIRECTED RESTRICTION ENZYME ECOKMCRA"/>
    <property type="match status" value="1"/>
</dbReference>
<keyword evidence="2" id="KW-0378">Hydrolase</keyword>
<dbReference type="Proteomes" id="UP001241748">
    <property type="component" value="Unassembled WGS sequence"/>
</dbReference>
<dbReference type="Pfam" id="PF01844">
    <property type="entry name" value="HNH"/>
    <property type="match status" value="1"/>
</dbReference>
<keyword evidence="2" id="KW-0540">Nuclease</keyword>
<dbReference type="Gene3D" id="1.10.30.50">
    <property type="match status" value="1"/>
</dbReference>
<name>A0ABV4YRG8_9BACI</name>
<evidence type="ECO:0000313" key="2">
    <source>
        <dbReference type="EMBL" id="MFB3167451.1"/>
    </source>
</evidence>
<reference evidence="2 3" key="1">
    <citation type="submission" date="2024-05" db="EMBL/GenBank/DDBJ databases">
        <authorList>
            <person name="Venkateswaran K."/>
        </authorList>
    </citation>
    <scope>NUCLEOTIDE SEQUENCE [LARGE SCALE GENOMIC DNA]</scope>
    <source>
        <strain evidence="2 3">179-C4-2-HS</strain>
    </source>
</reference>
<evidence type="ECO:0000313" key="3">
    <source>
        <dbReference type="Proteomes" id="UP001241748"/>
    </source>
</evidence>
<dbReference type="InterPro" id="IPR052892">
    <property type="entry name" value="NA-targeting_endonuclease"/>
</dbReference>
<dbReference type="InterPro" id="IPR002711">
    <property type="entry name" value="HNH"/>
</dbReference>
<dbReference type="EMBL" id="JAROBZ020000001">
    <property type="protein sequence ID" value="MFB3167451.1"/>
    <property type="molecule type" value="Genomic_DNA"/>
</dbReference>
<proteinExistence type="predicted"/>
<organism evidence="2 3">
    <name type="scientific">Neobacillus driksii</name>
    <dbReference type="NCBI Taxonomy" id="3035913"/>
    <lineage>
        <taxon>Bacteria</taxon>
        <taxon>Bacillati</taxon>
        <taxon>Bacillota</taxon>
        <taxon>Bacilli</taxon>
        <taxon>Bacillales</taxon>
        <taxon>Bacillaceae</taxon>
        <taxon>Neobacillus</taxon>
    </lineage>
</organism>